<dbReference type="STRING" id="7868.ENSCMIP00000014208"/>
<evidence type="ECO:0000256" key="2">
    <source>
        <dbReference type="ARBA" id="ARBA00007318"/>
    </source>
</evidence>
<dbReference type="AlphaFoldDB" id="A0A4W3HBD0"/>
<dbReference type="Proteomes" id="UP000314986">
    <property type="component" value="Unassembled WGS sequence"/>
</dbReference>
<keyword evidence="8" id="KW-1185">Reference proteome</keyword>
<reference evidence="8" key="2">
    <citation type="journal article" date="2007" name="PLoS Biol.">
        <title>Survey sequencing and comparative analysis of the elephant shark (Callorhinchus milii) genome.</title>
        <authorList>
            <person name="Venkatesh B."/>
            <person name="Kirkness E.F."/>
            <person name="Loh Y.H."/>
            <person name="Halpern A.L."/>
            <person name="Lee A.P."/>
            <person name="Johnson J."/>
            <person name="Dandona N."/>
            <person name="Viswanathan L.D."/>
            <person name="Tay A."/>
            <person name="Venter J.C."/>
            <person name="Strausberg R.L."/>
            <person name="Brenner S."/>
        </authorList>
    </citation>
    <scope>NUCLEOTIDE SEQUENCE [LARGE SCALE GENOMIC DNA]</scope>
</reference>
<dbReference type="PANTHER" id="PTHR31454">
    <property type="entry name" value="ACTIVE REGULATOR OF SIRT1"/>
    <property type="match status" value="1"/>
</dbReference>
<evidence type="ECO:0000313" key="8">
    <source>
        <dbReference type="Proteomes" id="UP000314986"/>
    </source>
</evidence>
<dbReference type="GeneTree" id="ENSGT00390000016774"/>
<dbReference type="GO" id="GO:0005730">
    <property type="term" value="C:nucleolus"/>
    <property type="evidence" value="ECO:0007669"/>
    <property type="project" value="UniProtKB-SubCell"/>
</dbReference>
<dbReference type="InParanoid" id="A0A4W3HBD0"/>
<accession>A0A4W3HBD0</accession>
<dbReference type="GO" id="GO:0019899">
    <property type="term" value="F:enzyme binding"/>
    <property type="evidence" value="ECO:0007669"/>
    <property type="project" value="TreeGrafter"/>
</dbReference>
<protein>
    <recommendedName>
        <fullName evidence="3">Active regulator of SIRT1</fullName>
    </recommendedName>
    <alternativeName>
        <fullName evidence="5">40S ribosomal protein S19-binding protein 1</fullName>
    </alternativeName>
</protein>
<reference evidence="7" key="4">
    <citation type="submission" date="2025-08" db="UniProtKB">
        <authorList>
            <consortium name="Ensembl"/>
        </authorList>
    </citation>
    <scope>IDENTIFICATION</scope>
</reference>
<dbReference type="Ensembl" id="ENSCMIT00000014513.1">
    <property type="protein sequence ID" value="ENSCMIP00000014208.1"/>
    <property type="gene ID" value="ENSCMIG00000007065.1"/>
</dbReference>
<evidence type="ECO:0000256" key="5">
    <source>
        <dbReference type="ARBA" id="ARBA00032748"/>
    </source>
</evidence>
<evidence type="ECO:0000256" key="4">
    <source>
        <dbReference type="ARBA" id="ARBA00023242"/>
    </source>
</evidence>
<keyword evidence="4" id="KW-0539">Nucleus</keyword>
<organism evidence="7 8">
    <name type="scientific">Callorhinchus milii</name>
    <name type="common">Ghost shark</name>
    <dbReference type="NCBI Taxonomy" id="7868"/>
    <lineage>
        <taxon>Eukaryota</taxon>
        <taxon>Metazoa</taxon>
        <taxon>Chordata</taxon>
        <taxon>Craniata</taxon>
        <taxon>Vertebrata</taxon>
        <taxon>Chondrichthyes</taxon>
        <taxon>Holocephali</taxon>
        <taxon>Chimaeriformes</taxon>
        <taxon>Callorhinchidae</taxon>
        <taxon>Callorhinchus</taxon>
    </lineage>
</organism>
<dbReference type="OMA" id="IQRYNSG"/>
<reference evidence="8" key="3">
    <citation type="journal article" date="2014" name="Nature">
        <title>Elephant shark genome provides unique insights into gnathostome evolution.</title>
        <authorList>
            <consortium name="International Elephant Shark Genome Sequencing Consortium"/>
            <person name="Venkatesh B."/>
            <person name="Lee A.P."/>
            <person name="Ravi V."/>
            <person name="Maurya A.K."/>
            <person name="Lian M.M."/>
            <person name="Swann J.B."/>
            <person name="Ohta Y."/>
            <person name="Flajnik M.F."/>
            <person name="Sutoh Y."/>
            <person name="Kasahara M."/>
            <person name="Hoon S."/>
            <person name="Gangu V."/>
            <person name="Roy S.W."/>
            <person name="Irimia M."/>
            <person name="Korzh V."/>
            <person name="Kondrychyn I."/>
            <person name="Lim Z.W."/>
            <person name="Tay B.H."/>
            <person name="Tohari S."/>
            <person name="Kong K.W."/>
            <person name="Ho S."/>
            <person name="Lorente-Galdos B."/>
            <person name="Quilez J."/>
            <person name="Marques-Bonet T."/>
            <person name="Raney B.J."/>
            <person name="Ingham P.W."/>
            <person name="Tay A."/>
            <person name="Hillier L.W."/>
            <person name="Minx P."/>
            <person name="Boehm T."/>
            <person name="Wilson R.K."/>
            <person name="Brenner S."/>
            <person name="Warren W.C."/>
        </authorList>
    </citation>
    <scope>NUCLEOTIDE SEQUENCE [LARGE SCALE GENOMIC DNA]</scope>
</reference>
<feature type="region of interest" description="Disordered" evidence="6">
    <location>
        <begin position="48"/>
        <end position="67"/>
    </location>
</feature>
<evidence type="ECO:0000256" key="1">
    <source>
        <dbReference type="ARBA" id="ARBA00004604"/>
    </source>
</evidence>
<comment type="subcellular location">
    <subcellularLocation>
        <location evidence="1">Nucleus</location>
        <location evidence="1">Nucleolus</location>
    </subcellularLocation>
</comment>
<gene>
    <name evidence="7" type="primary">rps19bp1</name>
</gene>
<dbReference type="PANTHER" id="PTHR31454:SF2">
    <property type="entry name" value="ACTIVE REGULATOR OF SIRT1"/>
    <property type="match status" value="1"/>
</dbReference>
<proteinExistence type="inferred from homology"/>
<dbReference type="FunCoup" id="A0A4W3HBD0">
    <property type="interactions" value="184"/>
</dbReference>
<evidence type="ECO:0000256" key="6">
    <source>
        <dbReference type="SAM" id="MobiDB-lite"/>
    </source>
</evidence>
<reference evidence="8" key="1">
    <citation type="journal article" date="2006" name="Science">
        <title>Ancient noncoding elements conserved in the human genome.</title>
        <authorList>
            <person name="Venkatesh B."/>
            <person name="Kirkness E.F."/>
            <person name="Loh Y.H."/>
            <person name="Halpern A.L."/>
            <person name="Lee A.P."/>
            <person name="Johnson J."/>
            <person name="Dandona N."/>
            <person name="Viswanathan L.D."/>
            <person name="Tay A."/>
            <person name="Venter J.C."/>
            <person name="Strausberg R.L."/>
            <person name="Brenner S."/>
        </authorList>
    </citation>
    <scope>NUCLEOTIDE SEQUENCE [LARGE SCALE GENOMIC DNA]</scope>
</reference>
<evidence type="ECO:0000313" key="7">
    <source>
        <dbReference type="Ensembl" id="ENSCMIP00000014208.1"/>
    </source>
</evidence>
<sequence>MKLCVLWHIITRQRLERRGKSDMTVKRKVACGRTGTDRTGLRTTGKRGVKKQRQRLHAQKKKVKSTVKGKVVKSALEEYRKRQGTDHTEDNLRYMLGVSSQTESSITRQILNYNRGRKARDLPEEEKAKKEEKSVFSEKDFRTFEKEYFGNPQ</sequence>
<reference evidence="7" key="5">
    <citation type="submission" date="2025-09" db="UniProtKB">
        <authorList>
            <consortium name="Ensembl"/>
        </authorList>
    </citation>
    <scope>IDENTIFICATION</scope>
</reference>
<dbReference type="InterPro" id="IPR023262">
    <property type="entry name" value="AROS"/>
</dbReference>
<name>A0A4W3HBD0_CALMI</name>
<dbReference type="PRINTS" id="PR02029">
    <property type="entry name" value="ACTREGSIRT1"/>
</dbReference>
<comment type="similarity">
    <text evidence="2">Belongs to the AROS family.</text>
</comment>
<dbReference type="Pfam" id="PF15684">
    <property type="entry name" value="AROS"/>
    <property type="match status" value="1"/>
</dbReference>
<evidence type="ECO:0000256" key="3">
    <source>
        <dbReference type="ARBA" id="ARBA00016855"/>
    </source>
</evidence>